<keyword evidence="2" id="KW-0963">Cytoplasm</keyword>
<dbReference type="Pfam" id="PF00313">
    <property type="entry name" value="CSD"/>
    <property type="match status" value="1"/>
</dbReference>
<dbReference type="InterPro" id="IPR002059">
    <property type="entry name" value="CSP_DNA-bd"/>
</dbReference>
<proteinExistence type="predicted"/>
<keyword evidence="4" id="KW-0238">DNA-binding</keyword>
<dbReference type="PROSITE" id="PS51857">
    <property type="entry name" value="CSD_2"/>
    <property type="match status" value="1"/>
</dbReference>
<evidence type="ECO:0000256" key="1">
    <source>
        <dbReference type="ARBA" id="ARBA00004496"/>
    </source>
</evidence>
<dbReference type="SMART" id="SM00357">
    <property type="entry name" value="CSP"/>
    <property type="match status" value="1"/>
</dbReference>
<feature type="domain" description="CSD" evidence="7">
    <location>
        <begin position="4"/>
        <end position="69"/>
    </location>
</feature>
<keyword evidence="9" id="KW-1185">Reference proteome</keyword>
<evidence type="ECO:0000313" key="9">
    <source>
        <dbReference type="Proteomes" id="UP001644719"/>
    </source>
</evidence>
<dbReference type="PANTHER" id="PTHR46565">
    <property type="entry name" value="COLD SHOCK DOMAIN PROTEIN 2"/>
    <property type="match status" value="1"/>
</dbReference>
<dbReference type="RefSeq" id="WP_117853848.1">
    <property type="nucleotide sequence ID" value="NZ_JAAITS010000031.1"/>
</dbReference>
<keyword evidence="6" id="KW-0804">Transcription</keyword>
<reference evidence="8 9" key="1">
    <citation type="journal article" date="2020" name="Cell Host Microbe">
        <title>Functional and Genomic Variation between Human-Derived Isolates of Lachnospiraceae Reveals Inter- and Intra-Species Diversity.</title>
        <authorList>
            <person name="Sorbara M.T."/>
            <person name="Littmann E.R."/>
            <person name="Fontana E."/>
            <person name="Moody T.U."/>
            <person name="Kohout C.E."/>
            <person name="Gjonbalaj M."/>
            <person name="Eaton V."/>
            <person name="Seok R."/>
            <person name="Leiner I.M."/>
            <person name="Pamer E.G."/>
        </authorList>
    </citation>
    <scope>NUCLEOTIDE SEQUENCE [LARGE SCALE GENOMIC DNA]</scope>
    <source>
        <strain evidence="8 9">MSK.17.74</strain>
    </source>
</reference>
<sequence length="76" mass="8380">MSETKCGTVKWFSAKKGYGFVTGEDGEDYFAHFSQIKMEGFKRLSGKQPVQFEVGADENGREIAVNIVPLTTGEEA</sequence>
<organism evidence="8 9">
    <name type="scientific">Blautia faecis</name>
    <dbReference type="NCBI Taxonomy" id="871665"/>
    <lineage>
        <taxon>Bacteria</taxon>
        <taxon>Bacillati</taxon>
        <taxon>Bacillota</taxon>
        <taxon>Clostridia</taxon>
        <taxon>Lachnospirales</taxon>
        <taxon>Lachnospiraceae</taxon>
        <taxon>Blautia</taxon>
    </lineage>
</organism>
<dbReference type="PANTHER" id="PTHR46565:SF5">
    <property type="entry name" value="COLD SHOCK PROTEIN 2-LIKE"/>
    <property type="match status" value="1"/>
</dbReference>
<evidence type="ECO:0000256" key="5">
    <source>
        <dbReference type="ARBA" id="ARBA00023159"/>
    </source>
</evidence>
<dbReference type="Proteomes" id="UP001644719">
    <property type="component" value="Unassembled WGS sequence"/>
</dbReference>
<evidence type="ECO:0000313" key="8">
    <source>
        <dbReference type="EMBL" id="NSG86058.1"/>
    </source>
</evidence>
<dbReference type="CDD" id="cd04458">
    <property type="entry name" value="CSP_CDS"/>
    <property type="match status" value="1"/>
</dbReference>
<accession>A0ABX2H7H2</accession>
<gene>
    <name evidence="8" type="ORF">G5B17_11670</name>
</gene>
<comment type="caution">
    <text evidence="8">The sequence shown here is derived from an EMBL/GenBank/DDBJ whole genome shotgun (WGS) entry which is preliminary data.</text>
</comment>
<evidence type="ECO:0000256" key="4">
    <source>
        <dbReference type="ARBA" id="ARBA00023125"/>
    </source>
</evidence>
<dbReference type="Gene3D" id="2.40.50.140">
    <property type="entry name" value="Nucleic acid-binding proteins"/>
    <property type="match status" value="1"/>
</dbReference>
<name>A0ABX2H7H2_9FIRM</name>
<keyword evidence="3" id="KW-0805">Transcription regulation</keyword>
<evidence type="ECO:0000259" key="7">
    <source>
        <dbReference type="PROSITE" id="PS51857"/>
    </source>
</evidence>
<evidence type="ECO:0000256" key="3">
    <source>
        <dbReference type="ARBA" id="ARBA00023015"/>
    </source>
</evidence>
<dbReference type="EMBL" id="JAAITS010000031">
    <property type="protein sequence ID" value="NSG86058.1"/>
    <property type="molecule type" value="Genomic_DNA"/>
</dbReference>
<protein>
    <submittedName>
        <fullName evidence="8">Cold-shock protein</fullName>
    </submittedName>
</protein>
<comment type="subcellular location">
    <subcellularLocation>
        <location evidence="1">Cytoplasm</location>
    </subcellularLocation>
</comment>
<keyword evidence="5" id="KW-0010">Activator</keyword>
<dbReference type="InterPro" id="IPR011129">
    <property type="entry name" value="CSD"/>
</dbReference>
<dbReference type="InterPro" id="IPR012156">
    <property type="entry name" value="Cold_shock_CspA"/>
</dbReference>
<evidence type="ECO:0000256" key="6">
    <source>
        <dbReference type="ARBA" id="ARBA00023163"/>
    </source>
</evidence>
<dbReference type="SUPFAM" id="SSF50249">
    <property type="entry name" value="Nucleic acid-binding proteins"/>
    <property type="match status" value="1"/>
</dbReference>
<dbReference type="InterPro" id="IPR012340">
    <property type="entry name" value="NA-bd_OB-fold"/>
</dbReference>
<evidence type="ECO:0000256" key="2">
    <source>
        <dbReference type="ARBA" id="ARBA00022490"/>
    </source>
</evidence>
<dbReference type="PIRSF" id="PIRSF002599">
    <property type="entry name" value="Cold_shock_A"/>
    <property type="match status" value="1"/>
</dbReference>
<dbReference type="PRINTS" id="PR00050">
    <property type="entry name" value="COLDSHOCK"/>
</dbReference>